<dbReference type="KEGG" id="salo:EF888_10480"/>
<proteinExistence type="predicted"/>
<dbReference type="OrthoDB" id="9808637at2"/>
<dbReference type="GO" id="GO:0015035">
    <property type="term" value="F:protein-disulfide reductase activity"/>
    <property type="evidence" value="ECO:0007669"/>
    <property type="project" value="InterPro"/>
</dbReference>
<dbReference type="Pfam" id="PF02600">
    <property type="entry name" value="DsbB"/>
    <property type="match status" value="1"/>
</dbReference>
<keyword evidence="4 5" id="KW-0472">Membrane</keyword>
<evidence type="ECO:0000256" key="1">
    <source>
        <dbReference type="ARBA" id="ARBA00004141"/>
    </source>
</evidence>
<dbReference type="InterPro" id="IPR003752">
    <property type="entry name" value="DiS_bond_form_DsbB/BdbC"/>
</dbReference>
<keyword evidence="2 5" id="KW-0812">Transmembrane</keyword>
<reference evidence="7 8" key="1">
    <citation type="submission" date="2018-05" db="EMBL/GenBank/DDBJ databases">
        <title>Genomic Encyclopedia of Type Strains, Phase IV (KMG-IV): sequencing the most valuable type-strain genomes for metagenomic binning, comparative biology and taxonomic classification.</title>
        <authorList>
            <person name="Goeker M."/>
        </authorList>
    </citation>
    <scope>NUCLEOTIDE SEQUENCE [LARGE SCALE GENOMIC DNA]</scope>
    <source>
        <strain evidence="7 8">DSM 103371</strain>
    </source>
</reference>
<keyword evidence="6" id="KW-0732">Signal</keyword>
<dbReference type="InterPro" id="IPR023380">
    <property type="entry name" value="DsbB-like_sf"/>
</dbReference>
<comment type="caution">
    <text evidence="7">The sequence shown here is derived from an EMBL/GenBank/DDBJ whole genome shotgun (WGS) entry which is preliminary data.</text>
</comment>
<evidence type="ECO:0000256" key="3">
    <source>
        <dbReference type="ARBA" id="ARBA00022989"/>
    </source>
</evidence>
<keyword evidence="3 5" id="KW-1133">Transmembrane helix</keyword>
<accession>A0A316GAH3</accession>
<evidence type="ECO:0000256" key="5">
    <source>
        <dbReference type="SAM" id="Phobius"/>
    </source>
</evidence>
<gene>
    <name evidence="7" type="ORF">C8D95_103454</name>
</gene>
<feature type="transmembrane region" description="Helical" evidence="5">
    <location>
        <begin position="123"/>
        <end position="148"/>
    </location>
</feature>
<dbReference type="GO" id="GO:0016020">
    <property type="term" value="C:membrane"/>
    <property type="evidence" value="ECO:0007669"/>
    <property type="project" value="UniProtKB-SubCell"/>
</dbReference>
<evidence type="ECO:0000256" key="6">
    <source>
        <dbReference type="SAM" id="SignalP"/>
    </source>
</evidence>
<feature type="signal peptide" evidence="6">
    <location>
        <begin position="1"/>
        <end position="26"/>
    </location>
</feature>
<organism evidence="7 8">
    <name type="scientific">Silicimonas algicola</name>
    <dbReference type="NCBI Taxonomy" id="1826607"/>
    <lineage>
        <taxon>Bacteria</taxon>
        <taxon>Pseudomonadati</taxon>
        <taxon>Pseudomonadota</taxon>
        <taxon>Alphaproteobacteria</taxon>
        <taxon>Rhodobacterales</taxon>
        <taxon>Paracoccaceae</taxon>
    </lineage>
</organism>
<dbReference type="Gene3D" id="1.20.1550.10">
    <property type="entry name" value="DsbB-like"/>
    <property type="match status" value="1"/>
</dbReference>
<evidence type="ECO:0000313" key="8">
    <source>
        <dbReference type="Proteomes" id="UP000245390"/>
    </source>
</evidence>
<dbReference type="Proteomes" id="UP000245390">
    <property type="component" value="Unassembled WGS sequence"/>
</dbReference>
<dbReference type="EMBL" id="QGGV01000003">
    <property type="protein sequence ID" value="PWK57215.1"/>
    <property type="molecule type" value="Genomic_DNA"/>
</dbReference>
<comment type="subcellular location">
    <subcellularLocation>
        <location evidence="1">Membrane</location>
        <topology evidence="1">Multi-pass membrane protein</topology>
    </subcellularLocation>
</comment>
<feature type="chain" id="PRO_5016252437" evidence="6">
    <location>
        <begin position="27"/>
        <end position="155"/>
    </location>
</feature>
<name>A0A316GAH3_9RHOB</name>
<evidence type="ECO:0000256" key="4">
    <source>
        <dbReference type="ARBA" id="ARBA00023136"/>
    </source>
</evidence>
<dbReference type="SUPFAM" id="SSF158442">
    <property type="entry name" value="DsbB-like"/>
    <property type="match status" value="1"/>
</dbReference>
<dbReference type="GO" id="GO:0006457">
    <property type="term" value="P:protein folding"/>
    <property type="evidence" value="ECO:0007669"/>
    <property type="project" value="InterPro"/>
</dbReference>
<dbReference type="InterPro" id="IPR024199">
    <property type="entry name" value="Uncharacterised_DsbB"/>
</dbReference>
<dbReference type="AlphaFoldDB" id="A0A316GAH3"/>
<dbReference type="RefSeq" id="WP_109758951.1">
    <property type="nucleotide sequence ID" value="NZ_CP034588.1"/>
</dbReference>
<dbReference type="PIRSF" id="PIRSF033913">
    <property type="entry name" value="S-S_format_DsbB"/>
    <property type="match status" value="1"/>
</dbReference>
<sequence>MTRKNLMLLAAAGSLALLLGAFAFQAAGYAPCKLCIWQRWPHGAAIAAGGLVLVLGPLTLLGLAGALGAALSGVFGVYHTGVERGWWEGPTSCTGSGDGLSGMSGGDLLSLDLPSDVVMCDEVAWAFAGLSMASWNAILSFALAAVWVRALSRRG</sequence>
<evidence type="ECO:0000313" key="7">
    <source>
        <dbReference type="EMBL" id="PWK57215.1"/>
    </source>
</evidence>
<protein>
    <submittedName>
        <fullName evidence="7">Disulfide bond formation protein DsbB</fullName>
    </submittedName>
</protein>
<evidence type="ECO:0000256" key="2">
    <source>
        <dbReference type="ARBA" id="ARBA00022692"/>
    </source>
</evidence>
<feature type="transmembrane region" description="Helical" evidence="5">
    <location>
        <begin position="60"/>
        <end position="78"/>
    </location>
</feature>
<keyword evidence="8" id="KW-1185">Reference proteome</keyword>